<proteinExistence type="predicted"/>
<evidence type="ECO:0008006" key="5">
    <source>
        <dbReference type="Google" id="ProtNLM"/>
    </source>
</evidence>
<evidence type="ECO:0000313" key="3">
    <source>
        <dbReference type="EMBL" id="APZ92702.1"/>
    </source>
</evidence>
<feature type="signal peptide" evidence="2">
    <location>
        <begin position="1"/>
        <end position="19"/>
    </location>
</feature>
<dbReference type="EMBL" id="CP017641">
    <property type="protein sequence ID" value="APZ92702.1"/>
    <property type="molecule type" value="Genomic_DNA"/>
</dbReference>
<keyword evidence="4" id="KW-1185">Reference proteome</keyword>
<name>A0A1P8WF58_9PLAN</name>
<dbReference type="Proteomes" id="UP000187735">
    <property type="component" value="Chromosome"/>
</dbReference>
<accession>A0A1P8WF58</accession>
<protein>
    <recommendedName>
        <fullName evidence="5">Carboxypeptidase regulatory-like domain-containing protein</fullName>
    </recommendedName>
</protein>
<dbReference type="KEGG" id="fmr:Fuma_02314"/>
<keyword evidence="2" id="KW-0732">Signal</keyword>
<sequence length="167" mass="16621" precursor="true">MHRFCVASVLVFSTLVAQGCGGGPSDAPTLAAVSGTVMVDGKPQEGLTVEFHPDSAAGTTGPMSTALTRADGGFTLATSTGRAGAVVGKHKIAVKCPWSLEGRRNSKDVTADGFGSSPTGEAPPAPAAGSGSDCTIALKFEDPATSTLSAEVPEDGVSDLLLQASSK</sequence>
<gene>
    <name evidence="3" type="ORF">Fuma_02314</name>
</gene>
<evidence type="ECO:0000256" key="2">
    <source>
        <dbReference type="SAM" id="SignalP"/>
    </source>
</evidence>
<dbReference type="STRING" id="1891926.Fuma_02314"/>
<evidence type="ECO:0000313" key="4">
    <source>
        <dbReference type="Proteomes" id="UP000187735"/>
    </source>
</evidence>
<feature type="chain" id="PRO_5012749516" description="Carboxypeptidase regulatory-like domain-containing protein" evidence="2">
    <location>
        <begin position="20"/>
        <end position="167"/>
    </location>
</feature>
<reference evidence="3 4" key="1">
    <citation type="journal article" date="2016" name="Front. Microbiol.">
        <title>Fuerstia marisgermanicae gen. nov., sp. nov., an Unusual Member of the Phylum Planctomycetes from the German Wadden Sea.</title>
        <authorList>
            <person name="Kohn T."/>
            <person name="Heuer A."/>
            <person name="Jogler M."/>
            <person name="Vollmers J."/>
            <person name="Boedeker C."/>
            <person name="Bunk B."/>
            <person name="Rast P."/>
            <person name="Borchert D."/>
            <person name="Glockner I."/>
            <person name="Freese H.M."/>
            <person name="Klenk H.P."/>
            <person name="Overmann J."/>
            <person name="Kaster A.K."/>
            <person name="Rohde M."/>
            <person name="Wiegand S."/>
            <person name="Jogler C."/>
        </authorList>
    </citation>
    <scope>NUCLEOTIDE SEQUENCE [LARGE SCALE GENOMIC DNA]</scope>
    <source>
        <strain evidence="3 4">NH11</strain>
    </source>
</reference>
<dbReference type="PROSITE" id="PS51257">
    <property type="entry name" value="PROKAR_LIPOPROTEIN"/>
    <property type="match status" value="1"/>
</dbReference>
<organism evidence="3 4">
    <name type="scientific">Fuerstiella marisgermanici</name>
    <dbReference type="NCBI Taxonomy" id="1891926"/>
    <lineage>
        <taxon>Bacteria</taxon>
        <taxon>Pseudomonadati</taxon>
        <taxon>Planctomycetota</taxon>
        <taxon>Planctomycetia</taxon>
        <taxon>Planctomycetales</taxon>
        <taxon>Planctomycetaceae</taxon>
        <taxon>Fuerstiella</taxon>
    </lineage>
</organism>
<evidence type="ECO:0000256" key="1">
    <source>
        <dbReference type="SAM" id="MobiDB-lite"/>
    </source>
</evidence>
<dbReference type="AlphaFoldDB" id="A0A1P8WF58"/>
<feature type="region of interest" description="Disordered" evidence="1">
    <location>
        <begin position="105"/>
        <end position="133"/>
    </location>
</feature>